<dbReference type="CDD" id="cd03216">
    <property type="entry name" value="ABC_Carb_Monos_I"/>
    <property type="match status" value="1"/>
</dbReference>
<feature type="domain" description="ABC transporter" evidence="5">
    <location>
        <begin position="9"/>
        <end position="244"/>
    </location>
</feature>
<evidence type="ECO:0000259" key="5">
    <source>
        <dbReference type="PROSITE" id="PS50893"/>
    </source>
</evidence>
<dbReference type="EMBL" id="FNRY01000001">
    <property type="protein sequence ID" value="SEB62177.1"/>
    <property type="molecule type" value="Genomic_DNA"/>
</dbReference>
<dbReference type="InterPro" id="IPR003439">
    <property type="entry name" value="ABC_transporter-like_ATP-bd"/>
</dbReference>
<dbReference type="CDD" id="cd03215">
    <property type="entry name" value="ABC_Carb_Monos_II"/>
    <property type="match status" value="1"/>
</dbReference>
<organism evidence="6 7">
    <name type="scientific">Paramicrobacterium humi</name>
    <dbReference type="NCBI Taxonomy" id="640635"/>
    <lineage>
        <taxon>Bacteria</taxon>
        <taxon>Bacillati</taxon>
        <taxon>Actinomycetota</taxon>
        <taxon>Actinomycetes</taxon>
        <taxon>Micrococcales</taxon>
        <taxon>Microbacteriaceae</taxon>
        <taxon>Paramicrobacterium</taxon>
    </lineage>
</organism>
<dbReference type="GO" id="GO:0016887">
    <property type="term" value="F:ATP hydrolysis activity"/>
    <property type="evidence" value="ECO:0007669"/>
    <property type="project" value="InterPro"/>
</dbReference>
<dbReference type="OrthoDB" id="39350at2"/>
<evidence type="ECO:0000256" key="3">
    <source>
        <dbReference type="ARBA" id="ARBA00022741"/>
    </source>
</evidence>
<keyword evidence="1" id="KW-0813">Transport</keyword>
<evidence type="ECO:0000256" key="1">
    <source>
        <dbReference type="ARBA" id="ARBA00022448"/>
    </source>
</evidence>
<evidence type="ECO:0000313" key="7">
    <source>
        <dbReference type="Proteomes" id="UP000199183"/>
    </source>
</evidence>
<keyword evidence="2" id="KW-0677">Repeat</keyword>
<keyword evidence="3" id="KW-0547">Nucleotide-binding</keyword>
<keyword evidence="7" id="KW-1185">Reference proteome</keyword>
<dbReference type="InterPro" id="IPR027417">
    <property type="entry name" value="P-loop_NTPase"/>
</dbReference>
<dbReference type="PANTHER" id="PTHR43790">
    <property type="entry name" value="CARBOHYDRATE TRANSPORT ATP-BINDING PROTEIN MG119-RELATED"/>
    <property type="match status" value="1"/>
</dbReference>
<proteinExistence type="predicted"/>
<accession>A0A1H4KUJ3</accession>
<dbReference type="PANTHER" id="PTHR43790:SF9">
    <property type="entry name" value="GALACTOFURANOSE TRANSPORTER ATP-BINDING PROTEIN YTFR"/>
    <property type="match status" value="1"/>
</dbReference>
<dbReference type="SMART" id="SM00382">
    <property type="entry name" value="AAA"/>
    <property type="match status" value="2"/>
</dbReference>
<dbReference type="GO" id="GO:0005524">
    <property type="term" value="F:ATP binding"/>
    <property type="evidence" value="ECO:0007669"/>
    <property type="project" value="UniProtKB-KW"/>
</dbReference>
<keyword evidence="4 6" id="KW-0067">ATP-binding</keyword>
<dbReference type="InterPro" id="IPR017871">
    <property type="entry name" value="ABC_transporter-like_CS"/>
</dbReference>
<dbReference type="AlphaFoldDB" id="A0A1H4KUJ3"/>
<dbReference type="PROSITE" id="PS50893">
    <property type="entry name" value="ABC_TRANSPORTER_2"/>
    <property type="match status" value="2"/>
</dbReference>
<evidence type="ECO:0000256" key="4">
    <source>
        <dbReference type="ARBA" id="ARBA00022840"/>
    </source>
</evidence>
<evidence type="ECO:0000256" key="2">
    <source>
        <dbReference type="ARBA" id="ARBA00022737"/>
    </source>
</evidence>
<dbReference type="RefSeq" id="WP_091181626.1">
    <property type="nucleotide sequence ID" value="NZ_FNRY01000001.1"/>
</dbReference>
<reference evidence="6 7" key="1">
    <citation type="submission" date="2016-10" db="EMBL/GenBank/DDBJ databases">
        <authorList>
            <person name="de Groot N.N."/>
        </authorList>
    </citation>
    <scope>NUCLEOTIDE SEQUENCE [LARGE SCALE GENOMIC DNA]</scope>
    <source>
        <strain evidence="6 7">DSM 21799</strain>
    </source>
</reference>
<dbReference type="Pfam" id="PF00005">
    <property type="entry name" value="ABC_tran"/>
    <property type="match status" value="2"/>
</dbReference>
<sequence>METVGDAGLDVRDVVKSYTGTTVLKGVSIAVRPGEVVGFVGHNGAGKSTLMRVISGATKPDSGTVAIDGVDVPQGSPTSAIDAGIATVYQELSLLPNLTVAQNVFLGAERTASGFLKKQEMREQAAALVKKFGLSVDVERKVRDYPVATRQLLEIAIATFRKARYLLLDEPTTSLEGRQVDNFLETVRGLAANGLGIVLVNHKLDELYAVASRIVALVDGEIRIDSPIGDVSRDDVVRAIAGEEAVTGRETHGSSADGKREEEVESADVVVRIRDLRSPVLKGVTCEARAGRVLGIYGLIGSGRTELLRSLIGADKMDSGQIELFGSAYRPTTPLEASKRGVVYVTEERKQDGIVPQLDSTINTMLPVLKQSYRWGLLDRNRLSKRADEFMTTLRVRGDKQAPIASLSGGNQQKVLLARALAQQPRVLLLDEPTKGVDLGVKAEIHRMIRRLAHEDGLTVILVSSEEEEICDVADDVIVMSHGRADGELLDPATLTAASLRQAAWEAA</sequence>
<dbReference type="STRING" id="640635.SAMN04489806_1314"/>
<dbReference type="Gene3D" id="3.40.50.300">
    <property type="entry name" value="P-loop containing nucleotide triphosphate hydrolases"/>
    <property type="match status" value="2"/>
</dbReference>
<dbReference type="SUPFAM" id="SSF52540">
    <property type="entry name" value="P-loop containing nucleoside triphosphate hydrolases"/>
    <property type="match status" value="2"/>
</dbReference>
<dbReference type="InterPro" id="IPR050107">
    <property type="entry name" value="ABC_carbohydrate_import_ATPase"/>
</dbReference>
<feature type="domain" description="ABC transporter" evidence="5">
    <location>
        <begin position="264"/>
        <end position="507"/>
    </location>
</feature>
<gene>
    <name evidence="6" type="ORF">SAMN04489806_1314</name>
</gene>
<dbReference type="InterPro" id="IPR003593">
    <property type="entry name" value="AAA+_ATPase"/>
</dbReference>
<dbReference type="PROSITE" id="PS00211">
    <property type="entry name" value="ABC_TRANSPORTER_1"/>
    <property type="match status" value="1"/>
</dbReference>
<protein>
    <submittedName>
        <fullName evidence="6">Monosaccharide ABC transporter ATP-binding protein, CUT2 family</fullName>
    </submittedName>
</protein>
<evidence type="ECO:0000313" key="6">
    <source>
        <dbReference type="EMBL" id="SEB62177.1"/>
    </source>
</evidence>
<dbReference type="Proteomes" id="UP000199183">
    <property type="component" value="Unassembled WGS sequence"/>
</dbReference>
<name>A0A1H4KUJ3_9MICO</name>